<keyword evidence="6" id="KW-1185">Reference proteome</keyword>
<dbReference type="Pfam" id="PF06429">
    <property type="entry name" value="Flg_bbr_C"/>
    <property type="match status" value="1"/>
</dbReference>
<sequence>MLRGLYTAAAGMIMEQRKHDTITNNISNINTPGFKQGNAVSRSFPDFMISLSNGESGSRSVKQIGRLNTGVFAEEDVSIYLQGDMEETKNPLDVALVSDIQIPGLQFDGSGKTITADGEKIFQPQAFFTVLDHNGEQRYSRNGKFQANDTGELITPEGYKVLGRDGQPIVLRDPTTNTYLANVKIRPDGTILDEVNGQPINNANGQPLALMISRVDNPNRLIREGNGVYKINPDDVASVTSIIPNNEVQVKQGYVERSNVDAAQSMIDMTAALRAYEANQKMVQYYDKSMEKTVNEIGRV</sequence>
<dbReference type="Pfam" id="PF00460">
    <property type="entry name" value="Flg_bb_rod"/>
    <property type="match status" value="1"/>
</dbReference>
<reference evidence="6" key="1">
    <citation type="submission" date="2018-11" db="EMBL/GenBank/DDBJ databases">
        <title>Complete genome sequence of Paenibacillus sp. ML311-T8.</title>
        <authorList>
            <person name="Nam Y.-D."/>
            <person name="Kang J."/>
            <person name="Chung W.-H."/>
            <person name="Park Y.S."/>
        </authorList>
    </citation>
    <scope>NUCLEOTIDE SEQUENCE [LARGE SCALE GENOMIC DNA]</scope>
    <source>
        <strain evidence="6">ML311-T8</strain>
    </source>
</reference>
<dbReference type="PANTHER" id="PTHR30435:SF19">
    <property type="entry name" value="FLAGELLAR BASAL-BODY ROD PROTEIN FLGG"/>
    <property type="match status" value="1"/>
</dbReference>
<evidence type="ECO:0000256" key="1">
    <source>
        <dbReference type="ARBA" id="ARBA00009677"/>
    </source>
</evidence>
<dbReference type="InterPro" id="IPR001444">
    <property type="entry name" value="Flag_bb_rod_N"/>
</dbReference>
<evidence type="ECO:0000313" key="5">
    <source>
        <dbReference type="EMBL" id="QGQ93496.1"/>
    </source>
</evidence>
<name>A0A6B8RDP4_9BACL</name>
<proteinExistence type="inferred from homology"/>
<dbReference type="PROSITE" id="PS00588">
    <property type="entry name" value="FLAGELLA_BB_ROD"/>
    <property type="match status" value="1"/>
</dbReference>
<accession>A0A6B8RDP4</accession>
<dbReference type="SUPFAM" id="SSF117143">
    <property type="entry name" value="Flagellar hook protein flgE"/>
    <property type="match status" value="1"/>
</dbReference>
<evidence type="ECO:0000259" key="4">
    <source>
        <dbReference type="Pfam" id="PF22692"/>
    </source>
</evidence>
<dbReference type="Pfam" id="PF22692">
    <property type="entry name" value="LlgE_F_G_D1"/>
    <property type="match status" value="1"/>
</dbReference>
<comment type="similarity">
    <text evidence="1">Belongs to the flagella basal body rod proteins family.</text>
</comment>
<keyword evidence="5" id="KW-0966">Cell projection</keyword>
<keyword evidence="5" id="KW-0282">Flagellum</keyword>
<feature type="domain" description="Flagellar basal-body/hook protein C-terminal" evidence="3">
    <location>
        <begin position="251"/>
        <end position="295"/>
    </location>
</feature>
<dbReference type="AlphaFoldDB" id="A0A6B8RDP4"/>
<dbReference type="OrthoDB" id="9800375at2"/>
<dbReference type="GO" id="GO:0071978">
    <property type="term" value="P:bacterial-type flagellum-dependent swarming motility"/>
    <property type="evidence" value="ECO:0007669"/>
    <property type="project" value="TreeGrafter"/>
</dbReference>
<keyword evidence="5" id="KW-0969">Cilium</keyword>
<organism evidence="5 6">
    <name type="scientific">Paenibacillus psychroresistens</name>
    <dbReference type="NCBI Taxonomy" id="1778678"/>
    <lineage>
        <taxon>Bacteria</taxon>
        <taxon>Bacillati</taxon>
        <taxon>Bacillota</taxon>
        <taxon>Bacilli</taxon>
        <taxon>Bacillales</taxon>
        <taxon>Paenibacillaceae</taxon>
        <taxon>Paenibacillus</taxon>
    </lineage>
</organism>
<gene>
    <name evidence="5" type="ORF">EHS13_00415</name>
</gene>
<dbReference type="InterPro" id="IPR037925">
    <property type="entry name" value="FlgE/F/G-like"/>
</dbReference>
<dbReference type="KEGG" id="ppsc:EHS13_00415"/>
<evidence type="ECO:0000259" key="2">
    <source>
        <dbReference type="Pfam" id="PF00460"/>
    </source>
</evidence>
<feature type="domain" description="Flagellar hook protein FlgE/F/G-like D1" evidence="4">
    <location>
        <begin position="125"/>
        <end position="191"/>
    </location>
</feature>
<evidence type="ECO:0000313" key="6">
    <source>
        <dbReference type="Proteomes" id="UP000426246"/>
    </source>
</evidence>
<dbReference type="InterPro" id="IPR010930">
    <property type="entry name" value="Flg_bb/hook_C_dom"/>
</dbReference>
<dbReference type="Proteomes" id="UP000426246">
    <property type="component" value="Chromosome"/>
</dbReference>
<protein>
    <submittedName>
        <fullName evidence="5">Flagellar hook-basal body protein</fullName>
    </submittedName>
</protein>
<feature type="domain" description="Flagellar basal body rod protein N-terminal" evidence="2">
    <location>
        <begin position="5"/>
        <end position="35"/>
    </location>
</feature>
<dbReference type="InterPro" id="IPR019776">
    <property type="entry name" value="Flagellar_basal_body_rod_CS"/>
</dbReference>
<dbReference type="PANTHER" id="PTHR30435">
    <property type="entry name" value="FLAGELLAR PROTEIN"/>
    <property type="match status" value="1"/>
</dbReference>
<dbReference type="GO" id="GO:0009288">
    <property type="term" value="C:bacterial-type flagellum"/>
    <property type="evidence" value="ECO:0007669"/>
    <property type="project" value="TreeGrafter"/>
</dbReference>
<dbReference type="InterPro" id="IPR053967">
    <property type="entry name" value="LlgE_F_G-like_D1"/>
</dbReference>
<dbReference type="EMBL" id="CP034235">
    <property type="protein sequence ID" value="QGQ93496.1"/>
    <property type="molecule type" value="Genomic_DNA"/>
</dbReference>
<dbReference type="RefSeq" id="WP_155698324.1">
    <property type="nucleotide sequence ID" value="NZ_CP034235.1"/>
</dbReference>
<evidence type="ECO:0000259" key="3">
    <source>
        <dbReference type="Pfam" id="PF06429"/>
    </source>
</evidence>